<evidence type="ECO:0000256" key="1">
    <source>
        <dbReference type="ARBA" id="ARBA00006738"/>
    </source>
</evidence>
<dbReference type="Gene3D" id="3.40.1350.10">
    <property type="match status" value="1"/>
</dbReference>
<gene>
    <name evidence="3" type="ORF">ACFPYJ_07770</name>
</gene>
<dbReference type="InterPro" id="IPR011335">
    <property type="entry name" value="Restrct_endonuc-II-like"/>
</dbReference>
<protein>
    <recommendedName>
        <fullName evidence="2">UPF0102 protein ACFPYJ_07770</fullName>
    </recommendedName>
</protein>
<evidence type="ECO:0000256" key="2">
    <source>
        <dbReference type="HAMAP-Rule" id="MF_00048"/>
    </source>
</evidence>
<dbReference type="InterPro" id="IPR011856">
    <property type="entry name" value="tRNA_endonuc-like_dom_sf"/>
</dbReference>
<dbReference type="SUPFAM" id="SSF52980">
    <property type="entry name" value="Restriction endonuclease-like"/>
    <property type="match status" value="1"/>
</dbReference>
<dbReference type="NCBIfam" id="NF009150">
    <property type="entry name" value="PRK12497.1-3"/>
    <property type="match status" value="1"/>
</dbReference>
<comment type="similarity">
    <text evidence="1 2">Belongs to the UPF0102 family.</text>
</comment>
<dbReference type="InterPro" id="IPR003509">
    <property type="entry name" value="UPF0102_YraN-like"/>
</dbReference>
<evidence type="ECO:0000313" key="3">
    <source>
        <dbReference type="EMBL" id="MFC5649027.1"/>
    </source>
</evidence>
<sequence length="122" mass="13759">MTNRRRAAGLQGEDAAVEQLLSKGYSILHRNWRCRSGELDIVAKQGSMIVIIEVRARTTGGRFGTAAESVDARKQHQVRTTSEVFLQMNKLHGNHVRFDVITVMINRINSEIDEINHIEAAF</sequence>
<dbReference type="Pfam" id="PF02021">
    <property type="entry name" value="UPF0102"/>
    <property type="match status" value="1"/>
</dbReference>
<dbReference type="EMBL" id="JBHSOW010000028">
    <property type="protein sequence ID" value="MFC5649027.1"/>
    <property type="molecule type" value="Genomic_DNA"/>
</dbReference>
<comment type="caution">
    <text evidence="3">The sequence shown here is derived from an EMBL/GenBank/DDBJ whole genome shotgun (WGS) entry which is preliminary data.</text>
</comment>
<dbReference type="NCBIfam" id="TIGR00252">
    <property type="entry name" value="YraN family protein"/>
    <property type="match status" value="1"/>
</dbReference>
<dbReference type="PANTHER" id="PTHR34039">
    <property type="entry name" value="UPF0102 PROTEIN YRAN"/>
    <property type="match status" value="1"/>
</dbReference>
<organism evidence="3 4">
    <name type="scientific">Paenibacillus solisilvae</name>
    <dbReference type="NCBI Taxonomy" id="2486751"/>
    <lineage>
        <taxon>Bacteria</taxon>
        <taxon>Bacillati</taxon>
        <taxon>Bacillota</taxon>
        <taxon>Bacilli</taxon>
        <taxon>Bacillales</taxon>
        <taxon>Paenibacillaceae</taxon>
        <taxon>Paenibacillus</taxon>
    </lineage>
</organism>
<dbReference type="PANTHER" id="PTHR34039:SF1">
    <property type="entry name" value="UPF0102 PROTEIN YRAN"/>
    <property type="match status" value="1"/>
</dbReference>
<dbReference type="Proteomes" id="UP001596047">
    <property type="component" value="Unassembled WGS sequence"/>
</dbReference>
<name>A0ABW0VT91_9BACL</name>
<dbReference type="HAMAP" id="MF_00048">
    <property type="entry name" value="UPF0102"/>
    <property type="match status" value="1"/>
</dbReference>
<dbReference type="RefSeq" id="WP_379187516.1">
    <property type="nucleotide sequence ID" value="NZ_JBHSOW010000028.1"/>
</dbReference>
<keyword evidence="4" id="KW-1185">Reference proteome</keyword>
<dbReference type="NCBIfam" id="NF009154">
    <property type="entry name" value="PRK12497.3-3"/>
    <property type="match status" value="1"/>
</dbReference>
<reference evidence="4" key="1">
    <citation type="journal article" date="2019" name="Int. J. Syst. Evol. Microbiol.">
        <title>The Global Catalogue of Microorganisms (GCM) 10K type strain sequencing project: providing services to taxonomists for standard genome sequencing and annotation.</title>
        <authorList>
            <consortium name="The Broad Institute Genomics Platform"/>
            <consortium name="The Broad Institute Genome Sequencing Center for Infectious Disease"/>
            <person name="Wu L."/>
            <person name="Ma J."/>
        </authorList>
    </citation>
    <scope>NUCLEOTIDE SEQUENCE [LARGE SCALE GENOMIC DNA]</scope>
    <source>
        <strain evidence="4">CGMCC 1.3240</strain>
    </source>
</reference>
<proteinExistence type="inferred from homology"/>
<evidence type="ECO:0000313" key="4">
    <source>
        <dbReference type="Proteomes" id="UP001596047"/>
    </source>
</evidence>
<accession>A0ABW0VT91</accession>